<feature type="compositionally biased region" description="Polar residues" evidence="1">
    <location>
        <begin position="62"/>
        <end position="74"/>
    </location>
</feature>
<evidence type="ECO:0000313" key="3">
    <source>
        <dbReference type="Proteomes" id="UP001331515"/>
    </source>
</evidence>
<comment type="caution">
    <text evidence="2">The sequence shown here is derived from an EMBL/GenBank/DDBJ whole genome shotgun (WGS) entry which is preliminary data.</text>
</comment>
<evidence type="ECO:0000256" key="1">
    <source>
        <dbReference type="SAM" id="MobiDB-lite"/>
    </source>
</evidence>
<feature type="compositionally biased region" description="Basic and acidic residues" evidence="1">
    <location>
        <begin position="30"/>
        <end position="42"/>
    </location>
</feature>
<reference evidence="2 3" key="1">
    <citation type="journal article" date="2023" name="Mol. Biol. Evol.">
        <title>Genomics of Secondarily Temperate Adaptation in the Only Non-Antarctic Icefish.</title>
        <authorList>
            <person name="Rivera-Colon A.G."/>
            <person name="Rayamajhi N."/>
            <person name="Minhas B.F."/>
            <person name="Madrigal G."/>
            <person name="Bilyk K.T."/>
            <person name="Yoon V."/>
            <person name="Hune M."/>
            <person name="Gregory S."/>
            <person name="Cheng C.H.C."/>
            <person name="Catchen J.M."/>
        </authorList>
    </citation>
    <scope>NUCLEOTIDE SEQUENCE [LARGE SCALE GENOMIC DNA]</scope>
    <source>
        <tissue evidence="2">White muscle</tissue>
    </source>
</reference>
<proteinExistence type="predicted"/>
<gene>
    <name evidence="2" type="ORF">CgunFtcFv8_002952</name>
</gene>
<dbReference type="EMBL" id="JAURVH010001525">
    <property type="protein sequence ID" value="KAK5918166.1"/>
    <property type="molecule type" value="Genomic_DNA"/>
</dbReference>
<organism evidence="2 3">
    <name type="scientific">Champsocephalus gunnari</name>
    <name type="common">Mackerel icefish</name>
    <dbReference type="NCBI Taxonomy" id="52237"/>
    <lineage>
        <taxon>Eukaryota</taxon>
        <taxon>Metazoa</taxon>
        <taxon>Chordata</taxon>
        <taxon>Craniata</taxon>
        <taxon>Vertebrata</taxon>
        <taxon>Euteleostomi</taxon>
        <taxon>Actinopterygii</taxon>
        <taxon>Neopterygii</taxon>
        <taxon>Teleostei</taxon>
        <taxon>Neoteleostei</taxon>
        <taxon>Acanthomorphata</taxon>
        <taxon>Eupercaria</taxon>
        <taxon>Perciformes</taxon>
        <taxon>Notothenioidei</taxon>
        <taxon>Channichthyidae</taxon>
        <taxon>Champsocephalus</taxon>
    </lineage>
</organism>
<keyword evidence="3" id="KW-1185">Reference proteome</keyword>
<accession>A0AAN8D7S4</accession>
<evidence type="ECO:0000313" key="2">
    <source>
        <dbReference type="EMBL" id="KAK5918166.1"/>
    </source>
</evidence>
<protein>
    <submittedName>
        <fullName evidence="2">Uncharacterized protein</fullName>
    </submittedName>
</protein>
<feature type="region of interest" description="Disordered" evidence="1">
    <location>
        <begin position="1"/>
        <end position="153"/>
    </location>
</feature>
<dbReference type="AlphaFoldDB" id="A0AAN8D7S4"/>
<sequence>MGPKKFKPAKKGVGPMDGFLMRKPANQNGRRSEPSDLQHVAETDNQNERCSLPPNLQPVAETDNQNGGNIQPSDLQPVAETHNKSVRSSQPSDLQPVPETANQNGECSQPPDLKSVAEPHEELPSSSRSTSPLAQSRQGSSPTSSNPLDRQGEELHGTHNFEWSLSGDNKATTVSCNKAGGYEYPNGKDEIQSVIEFGYPLSDITERIVIQMVQRGRFDVLKEYLDCDHAHQQRVMSNLKNLVEGRNIIAFKNRVNDPLVCNDEGLKKFFEFFSQMDEPVPMNICN</sequence>
<feature type="compositionally biased region" description="Polar residues" evidence="1">
    <location>
        <begin position="124"/>
        <end position="148"/>
    </location>
</feature>
<feature type="compositionally biased region" description="Basic residues" evidence="1">
    <location>
        <begin position="1"/>
        <end position="10"/>
    </location>
</feature>
<name>A0AAN8D7S4_CHAGU</name>
<dbReference type="Proteomes" id="UP001331515">
    <property type="component" value="Unassembled WGS sequence"/>
</dbReference>